<gene>
    <name evidence="2" type="ORF">SNAT2548_LOCUS17326</name>
</gene>
<dbReference type="OrthoDB" id="417213at2759"/>
<name>A0A812NWN7_9DINO</name>
<accession>A0A812NWN7</accession>
<evidence type="ECO:0000313" key="3">
    <source>
        <dbReference type="Proteomes" id="UP000604046"/>
    </source>
</evidence>
<dbReference type="Proteomes" id="UP000604046">
    <property type="component" value="Unassembled WGS sequence"/>
</dbReference>
<evidence type="ECO:0000313" key="2">
    <source>
        <dbReference type="EMBL" id="CAE7331174.1"/>
    </source>
</evidence>
<proteinExistence type="predicted"/>
<dbReference type="EMBL" id="CAJNDS010002107">
    <property type="protein sequence ID" value="CAE7331174.1"/>
    <property type="molecule type" value="Genomic_DNA"/>
</dbReference>
<feature type="region of interest" description="Disordered" evidence="1">
    <location>
        <begin position="166"/>
        <end position="187"/>
    </location>
</feature>
<feature type="compositionally biased region" description="Basic and acidic residues" evidence="1">
    <location>
        <begin position="173"/>
        <end position="186"/>
    </location>
</feature>
<keyword evidence="3" id="KW-1185">Reference proteome</keyword>
<comment type="caution">
    <text evidence="2">The sequence shown here is derived from an EMBL/GenBank/DDBJ whole genome shotgun (WGS) entry which is preliminary data.</text>
</comment>
<organism evidence="2 3">
    <name type="scientific">Symbiodinium natans</name>
    <dbReference type="NCBI Taxonomy" id="878477"/>
    <lineage>
        <taxon>Eukaryota</taxon>
        <taxon>Sar</taxon>
        <taxon>Alveolata</taxon>
        <taxon>Dinophyceae</taxon>
        <taxon>Suessiales</taxon>
        <taxon>Symbiodiniaceae</taxon>
        <taxon>Symbiodinium</taxon>
    </lineage>
</organism>
<evidence type="ECO:0000256" key="1">
    <source>
        <dbReference type="SAM" id="MobiDB-lite"/>
    </source>
</evidence>
<sequence length="1504" mass="166091">MKQNQCAKLTAAMIQVSRFLVITWLAGPLGWLAGSPCVQAYKLAETPINITNSNDPTVVREVERLLGNTLVHDAGEVNSMHKPHEENATNGTAGMDSLARNLEFLLLKVGQLETVVQLQQAELNAAHTEIDALKAHVGLDVEHVAMAKKRSRDPHAAGDVLKKVLDKHHRQRETRNYDPNAHKDPVTDDSEVAAAPIESAAEALLQREAQRSDKEKVSHHSLDASLSNKIPFVDDIAQAVEDVSGTGLSPGDLKKAFDKVKDVNAVEFVQNTVIDTVEKATVILRAFTTGFDFTEDCSVPVPTFGYRSSFPPSFVLNFGHSYCKVTLVGQGLTLFDNNIGEVSVPLPNPLDHLPEQVGRVARANLDTIQRMLEMSHDLLHAHDCNRGNTFNCLARKVAADVMRMEPPLNWLPGPVRRVADFTQEAVDRLFQMIHVLLNTDHCNRADTFHCMAKLVASHVMAFAPPLKFLPQQLHTVVNAGQEGVDRIFAMVRDLLNTPHCDRGNIFHCMAKKVANYVMDFAPPLNWLPKQLHLVVDAGEEGVARVFAMIRDLLNTDHCNRADTFHCMAKLVANHVMAFAPPLKFLPPPVGVLAGSPVTSITSLLAMGKDLQNCESSESGHEVTRCLGFRIMEEVPPLSYLNKLGDVIGETLETFAKVATSLAMKALRGGTSLIQEASVSQFPPVGKMPVRHQRGNLVVEMHSQEMHPSLLQFAAAQREQDVLHSEAPKLQAGDDVHVTNLITQFNGREANSGSCLAFAPRSKNGAHVGNHQEATKDDWTSAKKEDFVQLEPWAVPCDNTWMKENWNKWQGYSFYTAKTPVEKCLTVEFSMSIQPVLAAIGGLGFDFLPKLYDLVTTVCWPNQMPGGLDLSVLRSEIKTGGHLLFSRTLRLAKRFGDETDFVKKNLGSSYKTWRSSVGIAKGESGNAIAPMSLLGGNRSEQGEGGGQQTESWYWRSDPEEAYLSSIDYGDSMEPNRTWELRGADAMLRLSKMQDARKLGQEEVVELFSFKKPGMSNFHIRGLLDGNSLELGVQMGFGPFQSPTRRILLADIGVQFAVVLGAIPWISVETKKTAIAALKDFWPGQSDLVDRQPADTSSMVAWFKSEDASSAWKSSVGSWQGRETRGSVTRKVETGHGAKFPIAYLAGDVHTGYDFGQIMKPDFTICSVTRYVDGGVQKRVLQHNHSNWLHGHWAGKVGVTYYNTWVHSEGQHTGLTDWLVMCGNSAGVVLRGQEKKNVGHHAAVKSNGDAHLYINDGHFMESSDFGVMEVIVWNRALSEDEMWTSMEYLNSKLGPLLPQPADMSSMVAWFKSEDASSAWKSSVGSWQGRETRGSVTRKVETGHGAKFPVAYLAGDVHTGYDFGQIMKPDFTICSVTRYVDGGVQKRVLQHNHSNWLHGHWAGKVGVTYYNTWVHSEGQHTGLTDWLVMCGNSAGVVLRGQEKKNVGHHAAVKSNGDAHLYINNGHFMESSDFGVMEVIVWNRALSEDEMWTSMEYLNSKLSGASWS</sequence>
<reference evidence="2" key="1">
    <citation type="submission" date="2021-02" db="EMBL/GenBank/DDBJ databases">
        <authorList>
            <person name="Dougan E. K."/>
            <person name="Rhodes N."/>
            <person name="Thang M."/>
            <person name="Chan C."/>
        </authorList>
    </citation>
    <scope>NUCLEOTIDE SEQUENCE</scope>
</reference>
<protein>
    <submittedName>
        <fullName evidence="2">Uncharacterized protein</fullName>
    </submittedName>
</protein>